<protein>
    <recommendedName>
        <fullName evidence="1">Peptidase C-terminal archaeal/bacterial domain-containing protein</fullName>
    </recommendedName>
</protein>
<evidence type="ECO:0000313" key="2">
    <source>
        <dbReference type="EMBL" id="PJF31583.1"/>
    </source>
</evidence>
<dbReference type="Proteomes" id="UP000228921">
    <property type="component" value="Unassembled WGS sequence"/>
</dbReference>
<comment type="caution">
    <text evidence="2">The sequence shown here is derived from an EMBL/GenBank/DDBJ whole genome shotgun (WGS) entry which is preliminary data.</text>
</comment>
<evidence type="ECO:0000259" key="1">
    <source>
        <dbReference type="Pfam" id="PF04151"/>
    </source>
</evidence>
<dbReference type="InterPro" id="IPR007280">
    <property type="entry name" value="Peptidase_C_arc/bac"/>
</dbReference>
<sequence length="474" mass="50621">MALTERDSTYDLAVYTALLSLGGRQVALLRAVSTVAVWEAEGAATLERFLASLSFFPPSEGADLDRIDIPLWQIAADGLPDLSALAVSADGALIYVADAQRGIWQLTAEGVPLPELLTFPQVRHYGQIVTRLDGSQYIADPLSNIVWRRAPDSNTVARFFGGTRGTGRGAFGENMPRQFVFSGQNIYAVDENADGVRVQVFNIGGSAIVAWNLADELPNAQNVLLGADTNGNLYLLARGTGGLLKLYADGRVAQRGIGGAWLAQSESLALALDRFNNFYVATADQGILMLSPEGTLIGVIGAPYDESAPPKVGQLARPIAIAPAPSGNVLYVADAGKYPQVVAFVLDRNLTESVARGSADRGAINYGERRFGTLTDQVFLHIYTFEGKAGESVTIALRSAEFDAYLELIGVDGKPLAANDDIGAPTELLSATDAQIAAFTLPQDGRYTVRVTRFGRETAHGDFGSYELQLSRAQ</sequence>
<accession>A0A2M8P209</accession>
<proteinExistence type="predicted"/>
<dbReference type="Gene3D" id="2.120.10.30">
    <property type="entry name" value="TolB, C-terminal domain"/>
    <property type="match status" value="2"/>
</dbReference>
<feature type="domain" description="Peptidase C-terminal archaeal/bacterial" evidence="1">
    <location>
        <begin position="381"/>
        <end position="452"/>
    </location>
</feature>
<evidence type="ECO:0000313" key="3">
    <source>
        <dbReference type="Proteomes" id="UP000228921"/>
    </source>
</evidence>
<dbReference type="Gene3D" id="2.60.120.380">
    <property type="match status" value="1"/>
</dbReference>
<dbReference type="InterPro" id="IPR011042">
    <property type="entry name" value="6-blade_b-propeller_TolB-like"/>
</dbReference>
<gene>
    <name evidence="2" type="ORF">CUN51_03675</name>
</gene>
<organism evidence="2 3">
    <name type="scientific">Candidatus Thermofonsia Clade 1 bacterium</name>
    <dbReference type="NCBI Taxonomy" id="2364210"/>
    <lineage>
        <taxon>Bacteria</taxon>
        <taxon>Bacillati</taxon>
        <taxon>Chloroflexota</taxon>
        <taxon>Candidatus Thermofontia</taxon>
        <taxon>Candidatus Thermofonsia Clade 1</taxon>
    </lineage>
</organism>
<dbReference type="Pfam" id="PF04151">
    <property type="entry name" value="PPC"/>
    <property type="match status" value="1"/>
</dbReference>
<reference evidence="2 3" key="1">
    <citation type="submission" date="2017-11" db="EMBL/GenBank/DDBJ databases">
        <title>Evolution of Phototrophy in the Chloroflexi Phylum Driven by Horizontal Gene Transfer.</title>
        <authorList>
            <person name="Ward L.M."/>
            <person name="Hemp J."/>
            <person name="Shih P.M."/>
            <person name="Mcglynn S.E."/>
            <person name="Fischer W."/>
        </authorList>
    </citation>
    <scope>NUCLEOTIDE SEQUENCE [LARGE SCALE GENOMIC DNA]</scope>
    <source>
        <strain evidence="2">CP2_2F</strain>
    </source>
</reference>
<name>A0A2M8P209_9CHLR</name>
<dbReference type="SUPFAM" id="SSF101898">
    <property type="entry name" value="NHL repeat"/>
    <property type="match status" value="1"/>
</dbReference>
<dbReference type="EMBL" id="PGTK01000003">
    <property type="protein sequence ID" value="PJF31583.1"/>
    <property type="molecule type" value="Genomic_DNA"/>
</dbReference>
<dbReference type="AlphaFoldDB" id="A0A2M8P209"/>